<accession>A0A3D8IL51</accession>
<comment type="caution">
    <text evidence="1">The sequence shown here is derived from an EMBL/GenBank/DDBJ whole genome shotgun (WGS) entry which is preliminary data.</text>
</comment>
<sequence length="134" mass="15751">MDILKSYTERAKRYTKENRQFKIAYKIADSIQDELQEKTLKLINDYLPTDLQIRKSKNNKELGHKAGENALGYKVIDILKRGENNNDKIFIKALQSYKQQYNNIPNNIDDIYSTILSTKFNTIYKKSLERVLIS</sequence>
<evidence type="ECO:0000313" key="1">
    <source>
        <dbReference type="EMBL" id="RDU65354.1"/>
    </source>
</evidence>
<gene>
    <name evidence="1" type="ORF">CQA54_08710</name>
</gene>
<dbReference type="Proteomes" id="UP000256514">
    <property type="component" value="Unassembled WGS sequence"/>
</dbReference>
<dbReference type="RefSeq" id="WP_115571691.1">
    <property type="nucleotide sequence ID" value="NZ_NXLT01000015.1"/>
</dbReference>
<proteinExistence type="predicted"/>
<dbReference type="AlphaFoldDB" id="A0A3D8IL51"/>
<reference evidence="1 2" key="1">
    <citation type="submission" date="2018-04" db="EMBL/GenBank/DDBJ databases">
        <title>Novel Campyloabacter and Helicobacter Species and Strains.</title>
        <authorList>
            <person name="Mannion A.J."/>
            <person name="Shen Z."/>
            <person name="Fox J.G."/>
        </authorList>
    </citation>
    <scope>NUCLEOTIDE SEQUENCE [LARGE SCALE GENOMIC DNA]</scope>
    <source>
        <strain evidence="1 2">MIT 12-6600</strain>
    </source>
</reference>
<organism evidence="1 2">
    <name type="scientific">Helicobacter equorum</name>
    <dbReference type="NCBI Taxonomy" id="361872"/>
    <lineage>
        <taxon>Bacteria</taxon>
        <taxon>Pseudomonadati</taxon>
        <taxon>Campylobacterota</taxon>
        <taxon>Epsilonproteobacteria</taxon>
        <taxon>Campylobacterales</taxon>
        <taxon>Helicobacteraceae</taxon>
        <taxon>Helicobacter</taxon>
    </lineage>
</organism>
<name>A0A3D8IL51_9HELI</name>
<dbReference type="EMBL" id="NXLT01000015">
    <property type="protein sequence ID" value="RDU65354.1"/>
    <property type="molecule type" value="Genomic_DNA"/>
</dbReference>
<protein>
    <submittedName>
        <fullName evidence="1">Uncharacterized protein</fullName>
    </submittedName>
</protein>
<keyword evidence="2" id="KW-1185">Reference proteome</keyword>
<evidence type="ECO:0000313" key="2">
    <source>
        <dbReference type="Proteomes" id="UP000256514"/>
    </source>
</evidence>